<dbReference type="EMBL" id="JACEIK010001214">
    <property type="protein sequence ID" value="MCD7467273.1"/>
    <property type="molecule type" value="Genomic_DNA"/>
</dbReference>
<gene>
    <name evidence="2" type="ORF">HAX54_004606</name>
</gene>
<feature type="non-terminal residue" evidence="2">
    <location>
        <position position="52"/>
    </location>
</feature>
<keyword evidence="3" id="KW-1185">Reference proteome</keyword>
<evidence type="ECO:0000256" key="1">
    <source>
        <dbReference type="SAM" id="MobiDB-lite"/>
    </source>
</evidence>
<sequence>MKDQHIVILEAQIQSNIVKSIQELNYEDPESTTPLEEEHQVVPEAKTQFELE</sequence>
<accession>A0ABS8T7Z3</accession>
<dbReference type="Proteomes" id="UP000823775">
    <property type="component" value="Unassembled WGS sequence"/>
</dbReference>
<evidence type="ECO:0000313" key="2">
    <source>
        <dbReference type="EMBL" id="MCD7467273.1"/>
    </source>
</evidence>
<protein>
    <submittedName>
        <fullName evidence="2">Uncharacterized protein</fullName>
    </submittedName>
</protein>
<evidence type="ECO:0000313" key="3">
    <source>
        <dbReference type="Proteomes" id="UP000823775"/>
    </source>
</evidence>
<proteinExistence type="predicted"/>
<name>A0ABS8T7Z3_DATST</name>
<feature type="compositionally biased region" description="Basic and acidic residues" evidence="1">
    <location>
        <begin position="36"/>
        <end position="52"/>
    </location>
</feature>
<reference evidence="2 3" key="1">
    <citation type="journal article" date="2021" name="BMC Genomics">
        <title>Datura genome reveals duplications of psychoactive alkaloid biosynthetic genes and high mutation rate following tissue culture.</title>
        <authorList>
            <person name="Rajewski A."/>
            <person name="Carter-House D."/>
            <person name="Stajich J."/>
            <person name="Litt A."/>
        </authorList>
    </citation>
    <scope>NUCLEOTIDE SEQUENCE [LARGE SCALE GENOMIC DNA]</scope>
    <source>
        <strain evidence="2">AR-01</strain>
    </source>
</reference>
<organism evidence="2 3">
    <name type="scientific">Datura stramonium</name>
    <name type="common">Jimsonweed</name>
    <name type="synonym">Common thornapple</name>
    <dbReference type="NCBI Taxonomy" id="4076"/>
    <lineage>
        <taxon>Eukaryota</taxon>
        <taxon>Viridiplantae</taxon>
        <taxon>Streptophyta</taxon>
        <taxon>Embryophyta</taxon>
        <taxon>Tracheophyta</taxon>
        <taxon>Spermatophyta</taxon>
        <taxon>Magnoliopsida</taxon>
        <taxon>eudicotyledons</taxon>
        <taxon>Gunneridae</taxon>
        <taxon>Pentapetalae</taxon>
        <taxon>asterids</taxon>
        <taxon>lamiids</taxon>
        <taxon>Solanales</taxon>
        <taxon>Solanaceae</taxon>
        <taxon>Solanoideae</taxon>
        <taxon>Datureae</taxon>
        <taxon>Datura</taxon>
    </lineage>
</organism>
<comment type="caution">
    <text evidence="2">The sequence shown here is derived from an EMBL/GenBank/DDBJ whole genome shotgun (WGS) entry which is preliminary data.</text>
</comment>
<feature type="region of interest" description="Disordered" evidence="1">
    <location>
        <begin position="28"/>
        <end position="52"/>
    </location>
</feature>